<feature type="transmembrane region" description="Helical" evidence="2">
    <location>
        <begin position="1855"/>
        <end position="1875"/>
    </location>
</feature>
<dbReference type="VEuPathDB" id="PlasmoDB:PVSEL_1003580"/>
<accession>A0A6V7T6T2</accession>
<proteinExistence type="predicted"/>
<keyword evidence="2" id="KW-0472">Membrane</keyword>
<dbReference type="VEuPathDB" id="PlasmoDB:PVLDE_1003840"/>
<keyword evidence="2" id="KW-1133">Transmembrane helix</keyword>
<dbReference type="Proteomes" id="UP000515697">
    <property type="component" value="Chromosome PVSEL_10"/>
</dbReference>
<name>A0A6V7T6T2_PLAVN</name>
<gene>
    <name evidence="3" type="ORF">PVSEL_1003580</name>
</gene>
<reference evidence="3 4" key="1">
    <citation type="submission" date="2020-08" db="EMBL/GenBank/DDBJ databases">
        <authorList>
            <person name="Ramaprasad A."/>
        </authorList>
    </citation>
    <scope>NUCLEOTIDE SEQUENCE [LARGE SCALE GENOMIC DNA]</scope>
</reference>
<evidence type="ECO:0000256" key="2">
    <source>
        <dbReference type="SAM" id="Phobius"/>
    </source>
</evidence>
<organism evidence="3 4">
    <name type="scientific">Plasmodium vinckei</name>
    <dbReference type="NCBI Taxonomy" id="5860"/>
    <lineage>
        <taxon>Eukaryota</taxon>
        <taxon>Sar</taxon>
        <taxon>Alveolata</taxon>
        <taxon>Apicomplexa</taxon>
        <taxon>Aconoidasida</taxon>
        <taxon>Haemosporida</taxon>
        <taxon>Plasmodiidae</taxon>
        <taxon>Plasmodium</taxon>
        <taxon>Plasmodium (Vinckeia)</taxon>
    </lineage>
</organism>
<evidence type="ECO:0000256" key="1">
    <source>
        <dbReference type="SAM" id="MobiDB-lite"/>
    </source>
</evidence>
<feature type="transmembrane region" description="Helical" evidence="2">
    <location>
        <begin position="1236"/>
        <end position="1255"/>
    </location>
</feature>
<dbReference type="VEuPathDB" id="PlasmoDB:PVPCR_1003660"/>
<keyword evidence="2" id="KW-0812">Transmembrane</keyword>
<dbReference type="EMBL" id="LR865431">
    <property type="protein sequence ID" value="CAD2107403.1"/>
    <property type="molecule type" value="Genomic_DNA"/>
</dbReference>
<evidence type="ECO:0000313" key="4">
    <source>
        <dbReference type="Proteomes" id="UP000515697"/>
    </source>
</evidence>
<feature type="transmembrane region" description="Helical" evidence="2">
    <location>
        <begin position="1267"/>
        <end position="1285"/>
    </location>
</feature>
<dbReference type="VEuPathDB" id="PlasmoDB:PVBDA_1003690"/>
<feature type="compositionally biased region" description="Polar residues" evidence="1">
    <location>
        <begin position="440"/>
        <end position="451"/>
    </location>
</feature>
<evidence type="ECO:0000313" key="3">
    <source>
        <dbReference type="EMBL" id="CAD2107403.1"/>
    </source>
</evidence>
<dbReference type="VEuPathDB" id="PlasmoDB:PVVCY_1003690"/>
<protein>
    <submittedName>
        <fullName evidence="3">Uncharacterized protein</fullName>
    </submittedName>
</protein>
<feature type="transmembrane region" description="Helical" evidence="2">
    <location>
        <begin position="1881"/>
        <end position="1910"/>
    </location>
</feature>
<sequence>MEIKLNIIFSEILVTITDEHEIEKHDKFFVDKQQKSFCVECINKLLFTKCPLYKKYLLFKNINDIYRIKTCHEFRYHFSFFLLDHTLFLSNTFRYLEEECKINENKNENNEDDYIYSVNNELITLATNACKEFLNICSDELCNIFKDAIYTCVLIRLKNYSMTKRKYFFILKLLKNLIQHVQIIHTTLKEESSVIGELMKLFIKNYSISNNINGAKDNTNRLLCNKINFEIQDALENNTNNNTAIKLSSNLNSNCDNNIDTNHNNAYANDKYHNMEHSLILQIIYELWCENSLWQLNKDLLKSFFINLIKNFKFTNKNTDLCNYYIEFIYLICNNYNDITYFFTEIIFDTKHLKKNKSNTIANICTSPDANYDNGLDNSITHKRSNLFNIDKGNTSDQSSIHSFSFLNAISDENGQTKNNKKAQKGEQIMQEKSKEDNENNYGVQNFSANNEESDCGGNTEIENCTDGHEENKFVFLHSKDSENRYDKSDAYQLYSRKRNDIVDYPFSEENDLEYYSQDEDIKEKEINFLKSNNGNTHDARSNCSIDKLNENYLIIDKSLSYNSSGSNTNKNCDETKMFQYKKNKCDDNIYHHFNELHSINHSRNSSQSFLECQEEKRQQRNGSSLFQIYEVEKKQYEQKSDMIGIINNEVLTNKNDLEIRKMFDSSEYDTEKINCVTGDTYHTTIFRNNNSNQDEKKHAKIKSFDGNKPNFLKTENSSTNFVEYGSDVESGICFNSNLLNKNKKKNMYKDKSNINNRRDINSFENYKFENTKIGENKKQYNGSKDNKLNLRVLEKTDGIQIFIILCDNLQETLLNNFNRDIQMKCLEIFSNFCSVDETVVNIIISNTSLVEWIFDFLSNTKHECLREKGLKFLVTFFFRNTLFSKTHAHYMLDVLINIILKYVNKNEDNYNNVYDSFSNNYSTFFFFLKTLNMLIDIANSSIKIFHIFKIINIISFLVDVPDFSSTNIENIILLFEKYTLKNESKEGDSNNHFKLYDSCNHNSEEDKNMENKKSISNSFRIGEKKIFNLDSKQNTMHNNRQDPNIPCKKYFENLSTKITNKSSLFLYRDQACDNIEATIRKQDKNIKKEKEWNEIGNNEKDSNNNIELDNIINKIYIAHILALFEVVKTALNIIKIVNMNNPDIYIEFLDDRENKYLSELYLAIIKLLFSLIYILNKNETFLININVMDEKSKKTINIDNENEFQILTFIKLVLYFFTELHSLFRNIMKEKNNPFGNDILIFIKFLYLSSIFIFDNINQRKIFFNNISTNILFSSFFTPFFYFFSRILSHIHDIYEDFSIENRETQKINNLLPNNSSTLVEDDQYTSNNMQKQSYDKTQDVINTFSLYKKRMRKVLVKNTPFTTFFQYASTNSDDCECYRILEMLIYEDDKVKKDESNKKDILMEIIKNNDFYFTNVLLFNFNDNERLIETVIYIFYLCLSYDKKFIEKKLNNSKVNNYVENMFTSNDYSIGMNPLYLFMSLSYSYYFVTKEKILTVFRCIKREMHKINIHMWLEIKQIKNIYFVFDCIFSLKVNVNNYNLYVAFIIYIIKLELSLYSSQQSDQIDNRLYMSISKNKDLVKKLLEDAEMENIHNNDIIYIYYLIIKLKKYSSEYCKNINIYKMMNTVIRYMNTISNKSEEINDIFSFFFIFFENLEVYTQKDIFNIIIVLQKLSFYVKNSLSLFFKKTAPSNSDHKNINDDDNKIRTCKSNSCINSIEDNDETFILSSLKFENSFFYFILNLILYCRKYNQIKNINILSSSVPIIQLLIHAIQFTNNYFKSLAIFVLALLILPFPKIQKTNPPLLMILSTSFDKSFDDILLSSNKYETPHETIAKEKYIIRKCLFLPLVNSVDINIRVSALSLLLSLLITSVIINRQNGYIFECALIFILVSLLMQISCFIIDYLYIFLFLKDTVLLNDEAFSFFIFLINSSFLNEWNDIQNELIFAIINVLLLSTILNLRTKSFCFNFIHSFRPFFLRSILPLNRNEKIVIHKLFFILTAVKIKPLWFDLKGYSEKILKIILNVVTKKDLDLMTFNCISSLAYEAFLMNKNNMNRNNNNKDTNKNVIENLEKYLETYKKNVKNNDEDVYQSSIFNKFKCEHIDYDVVLAILNATRLLLYK</sequence>
<feature type="region of interest" description="Disordered" evidence="1">
    <location>
        <begin position="415"/>
        <end position="458"/>
    </location>
</feature>